<dbReference type="NCBIfam" id="TIGR01060">
    <property type="entry name" value="eno"/>
    <property type="match status" value="1"/>
</dbReference>
<keyword evidence="10 12" id="KW-0456">Lyase</keyword>
<dbReference type="Gene3D" id="3.30.390.10">
    <property type="entry name" value="Enolase-like, N-terminal domain"/>
    <property type="match status" value="1"/>
</dbReference>
<dbReference type="GO" id="GO:0009986">
    <property type="term" value="C:cell surface"/>
    <property type="evidence" value="ECO:0007669"/>
    <property type="project" value="UniProtKB-SubCell"/>
</dbReference>
<dbReference type="SUPFAM" id="SSF51604">
    <property type="entry name" value="Enolase C-terminal domain-like"/>
    <property type="match status" value="1"/>
</dbReference>
<dbReference type="RefSeq" id="WP_115309162.1">
    <property type="nucleotide sequence ID" value="NZ_UGJJ01000003.1"/>
</dbReference>
<evidence type="ECO:0000256" key="2">
    <source>
        <dbReference type="ARBA" id="ARBA00009604"/>
    </source>
</evidence>
<dbReference type="UniPathway" id="UPA00109">
    <property type="reaction ID" value="UER00187"/>
</dbReference>
<protein>
    <recommendedName>
        <fullName evidence="4 12">Enolase</fullName>
        <ecNumber evidence="3 12">4.2.1.11</ecNumber>
    </recommendedName>
    <alternativeName>
        <fullName evidence="12">2-phospho-D-glycerate hydro-lyase</fullName>
    </alternativeName>
    <alternativeName>
        <fullName evidence="12">2-phosphoglycerate dehydratase</fullName>
    </alternativeName>
</protein>
<dbReference type="InterPro" id="IPR020810">
    <property type="entry name" value="Enolase_C"/>
</dbReference>
<keyword evidence="5 12" id="KW-0963">Cytoplasm</keyword>
<evidence type="ECO:0000256" key="7">
    <source>
        <dbReference type="ARBA" id="ARBA00022723"/>
    </source>
</evidence>
<name>A0A377R460_9NEIS</name>
<dbReference type="InterPro" id="IPR036849">
    <property type="entry name" value="Enolase-like_C_sf"/>
</dbReference>
<feature type="binding site" evidence="12">
    <location>
        <position position="366"/>
    </location>
    <ligand>
        <name>(2R)-2-phosphoglycerate</name>
        <dbReference type="ChEBI" id="CHEBI:58289"/>
    </ligand>
</feature>
<comment type="pathway">
    <text evidence="1 12">Carbohydrate degradation; glycolysis; pyruvate from D-glyceraldehyde 3-phosphate: step 4/5.</text>
</comment>
<dbReference type="OrthoDB" id="9804716at2"/>
<dbReference type="PIRSF" id="PIRSF001400">
    <property type="entry name" value="Enolase"/>
    <property type="match status" value="1"/>
</dbReference>
<dbReference type="CDD" id="cd03313">
    <property type="entry name" value="enolase"/>
    <property type="match status" value="1"/>
</dbReference>
<dbReference type="PANTHER" id="PTHR11902:SF1">
    <property type="entry name" value="ENOLASE"/>
    <property type="match status" value="1"/>
</dbReference>
<feature type="binding site" evidence="14">
    <location>
        <position position="388"/>
    </location>
    <ligand>
        <name>substrate</name>
    </ligand>
</feature>
<dbReference type="HAMAP" id="MF_00318">
    <property type="entry name" value="Enolase"/>
    <property type="match status" value="1"/>
</dbReference>
<dbReference type="Pfam" id="PF00113">
    <property type="entry name" value="Enolase_C"/>
    <property type="match status" value="1"/>
</dbReference>
<evidence type="ECO:0000256" key="15">
    <source>
        <dbReference type="PIRSR" id="PIRSR001400-3"/>
    </source>
</evidence>
<dbReference type="GO" id="GO:0006096">
    <property type="term" value="P:glycolytic process"/>
    <property type="evidence" value="ECO:0007669"/>
    <property type="project" value="UniProtKB-UniRule"/>
</dbReference>
<dbReference type="Pfam" id="PF03952">
    <property type="entry name" value="Enolase_N"/>
    <property type="match status" value="1"/>
</dbReference>
<evidence type="ECO:0000256" key="12">
    <source>
        <dbReference type="HAMAP-Rule" id="MF_00318"/>
    </source>
</evidence>
<evidence type="ECO:0000256" key="4">
    <source>
        <dbReference type="ARBA" id="ARBA00017068"/>
    </source>
</evidence>
<dbReference type="AlphaFoldDB" id="A0A377R460"/>
<gene>
    <name evidence="12 18" type="primary">eno</name>
    <name evidence="18" type="ORF">NCTC13336_02199</name>
</gene>
<keyword evidence="6 12" id="KW-0964">Secreted</keyword>
<evidence type="ECO:0000313" key="18">
    <source>
        <dbReference type="EMBL" id="STR03281.1"/>
    </source>
</evidence>
<evidence type="ECO:0000256" key="14">
    <source>
        <dbReference type="PIRSR" id="PIRSR001400-2"/>
    </source>
</evidence>
<dbReference type="GO" id="GO:0000015">
    <property type="term" value="C:phosphopyruvate hydratase complex"/>
    <property type="evidence" value="ECO:0007669"/>
    <property type="project" value="InterPro"/>
</dbReference>
<keyword evidence="7 12" id="KW-0479">Metal-binding</keyword>
<feature type="domain" description="Enolase C-terminal TIM barrel" evidence="16">
    <location>
        <begin position="139"/>
        <end position="425"/>
    </location>
</feature>
<evidence type="ECO:0000313" key="19">
    <source>
        <dbReference type="Proteomes" id="UP000254293"/>
    </source>
</evidence>
<feature type="binding site" evidence="14">
    <location>
        <position position="155"/>
    </location>
    <ligand>
        <name>substrate</name>
    </ligand>
</feature>
<evidence type="ECO:0000256" key="10">
    <source>
        <dbReference type="ARBA" id="ARBA00023239"/>
    </source>
</evidence>
<dbReference type="SFLD" id="SFLDF00002">
    <property type="entry name" value="enolase"/>
    <property type="match status" value="1"/>
</dbReference>
<dbReference type="FunFam" id="3.20.20.120:FF:000001">
    <property type="entry name" value="Enolase"/>
    <property type="match status" value="1"/>
</dbReference>
<evidence type="ECO:0000259" key="16">
    <source>
        <dbReference type="SMART" id="SM01192"/>
    </source>
</evidence>
<feature type="binding site" evidence="14">
    <location>
        <position position="285"/>
    </location>
    <ligand>
        <name>substrate</name>
    </ligand>
</feature>
<dbReference type="FunFam" id="3.30.390.10:FF:000001">
    <property type="entry name" value="Enolase"/>
    <property type="match status" value="1"/>
</dbReference>
<dbReference type="InterPro" id="IPR029017">
    <property type="entry name" value="Enolase-like_N"/>
</dbReference>
<dbReference type="GO" id="GO:0000287">
    <property type="term" value="F:magnesium ion binding"/>
    <property type="evidence" value="ECO:0007669"/>
    <property type="project" value="UniProtKB-UniRule"/>
</dbReference>
<comment type="catalytic activity">
    <reaction evidence="12">
        <text>(2R)-2-phosphoglycerate = phosphoenolpyruvate + H2O</text>
        <dbReference type="Rhea" id="RHEA:10164"/>
        <dbReference type="ChEBI" id="CHEBI:15377"/>
        <dbReference type="ChEBI" id="CHEBI:58289"/>
        <dbReference type="ChEBI" id="CHEBI:58702"/>
        <dbReference type="EC" id="4.2.1.11"/>
    </reaction>
</comment>
<dbReference type="EC" id="4.2.1.11" evidence="3 12"/>
<keyword evidence="9 12" id="KW-0324">Glycolysis</keyword>
<feature type="binding site" evidence="14">
    <location>
        <begin position="364"/>
        <end position="367"/>
    </location>
    <ligand>
        <name>substrate</name>
    </ligand>
</feature>
<dbReference type="GO" id="GO:0004634">
    <property type="term" value="F:phosphopyruvate hydratase activity"/>
    <property type="evidence" value="ECO:0007669"/>
    <property type="project" value="UniProtKB-UniRule"/>
</dbReference>
<evidence type="ECO:0000256" key="11">
    <source>
        <dbReference type="ARBA" id="ARBA00045763"/>
    </source>
</evidence>
<evidence type="ECO:0000256" key="5">
    <source>
        <dbReference type="ARBA" id="ARBA00022490"/>
    </source>
</evidence>
<evidence type="ECO:0000259" key="17">
    <source>
        <dbReference type="SMART" id="SM01193"/>
    </source>
</evidence>
<keyword evidence="19" id="KW-1185">Reference proteome</keyword>
<dbReference type="PROSITE" id="PS00164">
    <property type="entry name" value="ENOLASE"/>
    <property type="match status" value="1"/>
</dbReference>
<evidence type="ECO:0000256" key="8">
    <source>
        <dbReference type="ARBA" id="ARBA00022842"/>
    </source>
</evidence>
<feature type="binding site" evidence="12">
    <location>
        <position position="367"/>
    </location>
    <ligand>
        <name>(2R)-2-phosphoglycerate</name>
        <dbReference type="ChEBI" id="CHEBI:58289"/>
    </ligand>
</feature>
<dbReference type="InterPro" id="IPR020811">
    <property type="entry name" value="Enolase_N"/>
</dbReference>
<dbReference type="Proteomes" id="UP000254293">
    <property type="component" value="Unassembled WGS sequence"/>
</dbReference>
<keyword evidence="8 12" id="KW-0460">Magnesium</keyword>
<dbReference type="GO" id="GO:0005576">
    <property type="term" value="C:extracellular region"/>
    <property type="evidence" value="ECO:0007669"/>
    <property type="project" value="UniProtKB-SubCell"/>
</dbReference>
<dbReference type="InterPro" id="IPR020809">
    <property type="entry name" value="Enolase_CS"/>
</dbReference>
<feature type="binding site" evidence="12">
    <location>
        <position position="337"/>
    </location>
    <ligand>
        <name>(2R)-2-phosphoglycerate</name>
        <dbReference type="ChEBI" id="CHEBI:58289"/>
    </ligand>
</feature>
<dbReference type="EMBL" id="UGJJ01000003">
    <property type="protein sequence ID" value="STR03281.1"/>
    <property type="molecule type" value="Genomic_DNA"/>
</dbReference>
<accession>A0A377R460</accession>
<feature type="binding site" evidence="12">
    <location>
        <position position="163"/>
    </location>
    <ligand>
        <name>(2R)-2-phosphoglycerate</name>
        <dbReference type="ChEBI" id="CHEBI:58289"/>
    </ligand>
</feature>
<dbReference type="SFLD" id="SFLDS00001">
    <property type="entry name" value="Enolase"/>
    <property type="match status" value="1"/>
</dbReference>
<dbReference type="SFLD" id="SFLDG00178">
    <property type="entry name" value="enolase"/>
    <property type="match status" value="1"/>
</dbReference>
<proteinExistence type="inferred from homology"/>
<comment type="similarity">
    <text evidence="2 12">Belongs to the enolase family.</text>
</comment>
<feature type="binding site" evidence="12 15">
    <location>
        <position position="285"/>
    </location>
    <ligand>
        <name>Mg(2+)</name>
        <dbReference type="ChEBI" id="CHEBI:18420"/>
    </ligand>
</feature>
<dbReference type="SMART" id="SM01192">
    <property type="entry name" value="Enolase_C"/>
    <property type="match status" value="1"/>
</dbReference>
<evidence type="ECO:0000256" key="6">
    <source>
        <dbReference type="ARBA" id="ARBA00022525"/>
    </source>
</evidence>
<comment type="cofactor">
    <cofactor evidence="12">
        <name>Mg(2+)</name>
        <dbReference type="ChEBI" id="CHEBI:18420"/>
    </cofactor>
    <text evidence="12">Binds a second Mg(2+) ion via substrate during catalysis.</text>
</comment>
<evidence type="ECO:0000256" key="1">
    <source>
        <dbReference type="ARBA" id="ARBA00005031"/>
    </source>
</evidence>
<reference evidence="18 19" key="1">
    <citation type="submission" date="2018-06" db="EMBL/GenBank/DDBJ databases">
        <authorList>
            <consortium name="Pathogen Informatics"/>
            <person name="Doyle S."/>
        </authorList>
    </citation>
    <scope>NUCLEOTIDE SEQUENCE [LARGE SCALE GENOMIC DNA]</scope>
    <source>
        <strain evidence="18 19">NCTC13336</strain>
    </source>
</reference>
<feature type="binding site" evidence="12 15">
    <location>
        <position position="312"/>
    </location>
    <ligand>
        <name>Mg(2+)</name>
        <dbReference type="ChEBI" id="CHEBI:18420"/>
    </ligand>
</feature>
<feature type="active site" description="Proton donor" evidence="12 13">
    <location>
        <position position="205"/>
    </location>
</feature>
<sequence length="428" mass="45865">MSAIIDIFAREILDSRGNPTVECDVLLESGVMGRAAVPSGASTGQKEALELRDGDPSRYLGKGVLKAVAHVNNEIAQALIGIDASEQSYIDKIMIELDGTDNKGNLGANATLAVSMAVARAAAEDAGLPLYRYLGGAGPLAMPVPMMNVINGGAHANNSLDIQEFMIMPVGAPTFREALRCGAEVFHALKKLCDKKGYPTTVGDEGGFAPNLNSHEEALQLMQEAVEAAGYKTGEDVLFALDCASSEFYKDGKYHLSAEKLSLTGAEFADYLARLAEKYPIVSIEDGMDENDREGWKLLTAKLGGKVQLVGDDLFVTNPQILAEGIKDGIANALLVKVNQIGTLSETLKAVELAKRSRYTSIMSHRSGETEDSTIADLAVATNCMQIKTGSLSRSDRMAKYNQLLRIEEELGEAAFYPGKAAFYQLGR</sequence>
<evidence type="ECO:0000256" key="3">
    <source>
        <dbReference type="ARBA" id="ARBA00012058"/>
    </source>
</evidence>
<dbReference type="PRINTS" id="PR00148">
    <property type="entry name" value="ENOLASE"/>
</dbReference>
<feature type="domain" description="Enolase N-terminal" evidence="17">
    <location>
        <begin position="4"/>
        <end position="134"/>
    </location>
</feature>
<feature type="binding site" evidence="12">
    <location>
        <position position="388"/>
    </location>
    <ligand>
        <name>(2R)-2-phosphoglycerate</name>
        <dbReference type="ChEBI" id="CHEBI:58289"/>
    </ligand>
</feature>
<dbReference type="Gene3D" id="3.20.20.120">
    <property type="entry name" value="Enolase-like C-terminal domain"/>
    <property type="match status" value="1"/>
</dbReference>
<dbReference type="InterPro" id="IPR000941">
    <property type="entry name" value="Enolase"/>
</dbReference>
<comment type="subcellular location">
    <subcellularLocation>
        <location evidence="12">Cytoplasm</location>
    </subcellularLocation>
    <subcellularLocation>
        <location evidence="12">Secreted</location>
    </subcellularLocation>
    <subcellularLocation>
        <location evidence="12">Cell surface</location>
    </subcellularLocation>
    <text evidence="12">Fractions of enolase are present in both the cytoplasm and on the cell surface.</text>
</comment>
<dbReference type="PANTHER" id="PTHR11902">
    <property type="entry name" value="ENOLASE"/>
    <property type="match status" value="1"/>
</dbReference>
<evidence type="ECO:0000256" key="9">
    <source>
        <dbReference type="ARBA" id="ARBA00023152"/>
    </source>
</evidence>
<dbReference type="SUPFAM" id="SSF54826">
    <property type="entry name" value="Enolase N-terminal domain-like"/>
    <property type="match status" value="1"/>
</dbReference>
<evidence type="ECO:0000256" key="13">
    <source>
        <dbReference type="PIRSR" id="PIRSR001400-1"/>
    </source>
</evidence>
<feature type="binding site" evidence="12 15">
    <location>
        <position position="242"/>
    </location>
    <ligand>
        <name>Mg(2+)</name>
        <dbReference type="ChEBI" id="CHEBI:18420"/>
    </ligand>
</feature>
<comment type="function">
    <text evidence="11 12">Catalyzes the reversible conversion of 2-phosphoglycerate (2-PG) into phosphoenolpyruvate (PEP). It is essential for the degradation of carbohydrates via glycolysis.</text>
</comment>
<feature type="binding site" evidence="14">
    <location>
        <position position="312"/>
    </location>
    <ligand>
        <name>substrate</name>
    </ligand>
</feature>
<feature type="binding site" evidence="14">
    <location>
        <position position="164"/>
    </location>
    <ligand>
        <name>substrate</name>
    </ligand>
</feature>
<feature type="active site" description="Proton acceptor" evidence="12 13">
    <location>
        <position position="337"/>
    </location>
</feature>
<organism evidence="18 19">
    <name type="scientific">Kingella potus</name>
    <dbReference type="NCBI Taxonomy" id="265175"/>
    <lineage>
        <taxon>Bacteria</taxon>
        <taxon>Pseudomonadati</taxon>
        <taxon>Pseudomonadota</taxon>
        <taxon>Betaproteobacteria</taxon>
        <taxon>Neisseriales</taxon>
        <taxon>Neisseriaceae</taxon>
        <taxon>Kingella</taxon>
    </lineage>
</organism>
<dbReference type="SMART" id="SM01193">
    <property type="entry name" value="Enolase_N"/>
    <property type="match status" value="1"/>
</dbReference>
<comment type="cofactor">
    <cofactor evidence="15">
        <name>Mg(2+)</name>
        <dbReference type="ChEBI" id="CHEBI:18420"/>
    </cofactor>
    <text evidence="15">Mg(2+) is required for catalysis and for stabilizing the dimer.</text>
</comment>